<accession>A0AAW2LWJ7</accession>
<reference evidence="1" key="2">
    <citation type="journal article" date="2024" name="Plant">
        <title>Genomic evolution and insights into agronomic trait innovations of Sesamum species.</title>
        <authorList>
            <person name="Miao H."/>
            <person name="Wang L."/>
            <person name="Qu L."/>
            <person name="Liu H."/>
            <person name="Sun Y."/>
            <person name="Le M."/>
            <person name="Wang Q."/>
            <person name="Wei S."/>
            <person name="Zheng Y."/>
            <person name="Lin W."/>
            <person name="Duan Y."/>
            <person name="Cao H."/>
            <person name="Xiong S."/>
            <person name="Wang X."/>
            <person name="Wei L."/>
            <person name="Li C."/>
            <person name="Ma Q."/>
            <person name="Ju M."/>
            <person name="Zhao R."/>
            <person name="Li G."/>
            <person name="Mu C."/>
            <person name="Tian Q."/>
            <person name="Mei H."/>
            <person name="Zhang T."/>
            <person name="Gao T."/>
            <person name="Zhang H."/>
        </authorList>
    </citation>
    <scope>NUCLEOTIDE SEQUENCE</scope>
    <source>
        <strain evidence="1">G01</strain>
    </source>
</reference>
<proteinExistence type="predicted"/>
<evidence type="ECO:0000313" key="1">
    <source>
        <dbReference type="EMBL" id="KAL0323474.1"/>
    </source>
</evidence>
<sequence length="83" mass="9115">MANERAVNYCTPAIAEYDGTTDPLEHLSCFENEALLHRYTDGSSPASSSPPWLELPSSVQPTVYGSYRKLPGVPIHVLTSIHQ</sequence>
<protein>
    <submittedName>
        <fullName evidence="1">Uncharacterized protein</fullName>
    </submittedName>
</protein>
<comment type="caution">
    <text evidence="1">The sequence shown here is derived from an EMBL/GenBank/DDBJ whole genome shotgun (WGS) entry which is preliminary data.</text>
</comment>
<reference evidence="1" key="1">
    <citation type="submission" date="2020-06" db="EMBL/GenBank/DDBJ databases">
        <authorList>
            <person name="Li T."/>
            <person name="Hu X."/>
            <person name="Zhang T."/>
            <person name="Song X."/>
            <person name="Zhang H."/>
            <person name="Dai N."/>
            <person name="Sheng W."/>
            <person name="Hou X."/>
            <person name="Wei L."/>
        </authorList>
    </citation>
    <scope>NUCLEOTIDE SEQUENCE</scope>
    <source>
        <strain evidence="1">G01</strain>
        <tissue evidence="1">Leaf</tissue>
    </source>
</reference>
<dbReference type="EMBL" id="JACGWK010000012">
    <property type="protein sequence ID" value="KAL0323474.1"/>
    <property type="molecule type" value="Genomic_DNA"/>
</dbReference>
<organism evidence="1">
    <name type="scientific">Sesamum angustifolium</name>
    <dbReference type="NCBI Taxonomy" id="2727405"/>
    <lineage>
        <taxon>Eukaryota</taxon>
        <taxon>Viridiplantae</taxon>
        <taxon>Streptophyta</taxon>
        <taxon>Embryophyta</taxon>
        <taxon>Tracheophyta</taxon>
        <taxon>Spermatophyta</taxon>
        <taxon>Magnoliopsida</taxon>
        <taxon>eudicotyledons</taxon>
        <taxon>Gunneridae</taxon>
        <taxon>Pentapetalae</taxon>
        <taxon>asterids</taxon>
        <taxon>lamiids</taxon>
        <taxon>Lamiales</taxon>
        <taxon>Pedaliaceae</taxon>
        <taxon>Sesamum</taxon>
    </lineage>
</organism>
<name>A0AAW2LWJ7_9LAMI</name>
<dbReference type="AlphaFoldDB" id="A0AAW2LWJ7"/>
<gene>
    <name evidence="1" type="ORF">Sangu_1966700</name>
</gene>